<dbReference type="PANTHER" id="PTHR43849">
    <property type="entry name" value="BLL3936 PROTEIN"/>
    <property type="match status" value="1"/>
</dbReference>
<feature type="transmembrane region" description="Helical" evidence="1">
    <location>
        <begin position="418"/>
        <end position="451"/>
    </location>
</feature>
<dbReference type="InterPro" id="IPR010656">
    <property type="entry name" value="DctM"/>
</dbReference>
<name>F2LX19_HIPMA</name>
<dbReference type="AlphaFoldDB" id="F2LX19"/>
<evidence type="ECO:0000259" key="2">
    <source>
        <dbReference type="Pfam" id="PF06808"/>
    </source>
</evidence>
<gene>
    <name evidence="3" type="ordered locus">Hipma_1241</name>
</gene>
<keyword evidence="1" id="KW-0812">Transmembrane</keyword>
<feature type="transmembrane region" description="Helical" evidence="1">
    <location>
        <begin position="116"/>
        <end position="133"/>
    </location>
</feature>
<dbReference type="PANTHER" id="PTHR43849:SF2">
    <property type="entry name" value="BLL3936 PROTEIN"/>
    <property type="match status" value="1"/>
</dbReference>
<feature type="transmembrane region" description="Helical" evidence="1">
    <location>
        <begin position="60"/>
        <end position="78"/>
    </location>
</feature>
<dbReference type="eggNOG" id="COG4666">
    <property type="taxonomic scope" value="Bacteria"/>
</dbReference>
<dbReference type="NCBIfam" id="TIGR02123">
    <property type="entry name" value="TRAP_fused"/>
    <property type="match status" value="1"/>
</dbReference>
<feature type="transmembrane region" description="Helical" evidence="1">
    <location>
        <begin position="27"/>
        <end position="48"/>
    </location>
</feature>
<dbReference type="EMBL" id="CP002606">
    <property type="protein sequence ID" value="AEA34203.1"/>
    <property type="molecule type" value="Genomic_DNA"/>
</dbReference>
<dbReference type="HOGENOM" id="CLU_007041_3_1_7"/>
<sequence>MDQKSKQEELIEAEAGSSVRLRNPDSLGFLGLLVKIASVFLALFALWYNSFGVISELHQNAIFFSIIGFIGFILYPLSKKKAKQTLKIDVVLAFLVLISGLYIVFFENTIHARNEVLILRDIIIGSIAIILLIELSRRAAGLVIPLLAILFSSYALFLGKYMPPGMFSFRGIFYSTYVYRMYFTNDGIFGYIATIASTYVYLFILFAAFFLKSGAGDFIIDMAKALLGKTVGGPAKVAVLASGLMGSITGSSVANVVGTGSITIPLMKRIGFAPEFAGGVETAASVGGQMMPPIMGAGAFIMAQWTQIPYTTIIGKAFIPAVMYYLGVLLNVHIRAVKSNLKPLDDTEIPSVKEVFKKGWHFLIPLVVLVYLLVSGYTPTYAAIISIVAVVVSSWIRKNSRMGPKEIIDAMILGTRNMVGTGILLLVAGIIVGIITLTGLGISLSIIVTSITSNSIFLLYLFTALAALFLGMGLPVTASYIVLAILIAPAFKMLGVGILAANMVVFWLAETANVTPPIALAAFAASGIAGSKPVPTAIEGFKLAKGLLLIPILFLYTNLLAGLNGNVIVPAVSGLFGLFGFTVFLEGYWGKHLNIFERLLFLIFGLLAYYPSIETDAVGVLGEILLFGYYYLKGKKAKA</sequence>
<dbReference type="STRING" id="760142.Hipma_1241"/>
<reference evidence="4" key="2">
    <citation type="submission" date="2011-03" db="EMBL/GenBank/DDBJ databases">
        <title>The complete genome of Hippea maritima DSM 10411.</title>
        <authorList>
            <consortium name="US DOE Joint Genome Institute (JGI-PGF)"/>
            <person name="Lucas S."/>
            <person name="Copeland A."/>
            <person name="Lapidus A."/>
            <person name="Bruce D."/>
            <person name="Goodwin L."/>
            <person name="Pitluck S."/>
            <person name="Peters L."/>
            <person name="Kyrpides N."/>
            <person name="Mavromatis K."/>
            <person name="Pagani I."/>
            <person name="Ivanova N."/>
            <person name="Mikhailova N."/>
            <person name="Lu M."/>
            <person name="Detter J.C."/>
            <person name="Tapia R."/>
            <person name="Han C."/>
            <person name="Land M."/>
            <person name="Hauser L."/>
            <person name="Markowitz V."/>
            <person name="Cheng J.-F."/>
            <person name="Hugenholtz P."/>
            <person name="Woyke T."/>
            <person name="Wu D."/>
            <person name="Spring S."/>
            <person name="Schroeder M."/>
            <person name="Brambilla E."/>
            <person name="Klenk H.-P."/>
            <person name="Eisen J.A."/>
        </authorList>
    </citation>
    <scope>NUCLEOTIDE SEQUENCE [LARGE SCALE GENOMIC DNA]</scope>
    <source>
        <strain evidence="4">ATCC 700847 / DSM 10411 / MH2</strain>
    </source>
</reference>
<accession>F2LX19</accession>
<evidence type="ECO:0000313" key="3">
    <source>
        <dbReference type="EMBL" id="AEA34203.1"/>
    </source>
</evidence>
<evidence type="ECO:0000256" key="1">
    <source>
        <dbReference type="SAM" id="Phobius"/>
    </source>
</evidence>
<feature type="transmembrane region" description="Helical" evidence="1">
    <location>
        <begin position="457"/>
        <end position="483"/>
    </location>
</feature>
<proteinExistence type="predicted"/>
<feature type="transmembrane region" description="Helical" evidence="1">
    <location>
        <begin position="567"/>
        <end position="588"/>
    </location>
</feature>
<keyword evidence="1" id="KW-0472">Membrane</keyword>
<dbReference type="Proteomes" id="UP000008139">
    <property type="component" value="Chromosome"/>
</dbReference>
<dbReference type="RefSeq" id="WP_013682240.1">
    <property type="nucleotide sequence ID" value="NC_015318.1"/>
</dbReference>
<dbReference type="Pfam" id="PF06808">
    <property type="entry name" value="DctM"/>
    <property type="match status" value="1"/>
</dbReference>
<feature type="transmembrane region" description="Helical" evidence="1">
    <location>
        <begin position="90"/>
        <end position="110"/>
    </location>
</feature>
<dbReference type="KEGG" id="hmr:Hipma_1241"/>
<dbReference type="InterPro" id="IPR011853">
    <property type="entry name" value="TRAP_DctM-Dct_fused"/>
</dbReference>
<keyword evidence="1" id="KW-1133">Transmembrane helix</keyword>
<feature type="transmembrane region" description="Helical" evidence="1">
    <location>
        <begin position="514"/>
        <end position="531"/>
    </location>
</feature>
<feature type="transmembrane region" description="Helical" evidence="1">
    <location>
        <begin position="380"/>
        <end position="397"/>
    </location>
</feature>
<reference evidence="3 4" key="1">
    <citation type="journal article" date="2011" name="Stand. Genomic Sci.">
        <title>Complete genome sequence of the thermophilic sulfur-reducer Hippea maritima type strain (MH(2)).</title>
        <authorList>
            <person name="Huntemann M."/>
            <person name="Lu M."/>
            <person name="Nolan M."/>
            <person name="Lapidus A."/>
            <person name="Lucas S."/>
            <person name="Hammon N."/>
            <person name="Deshpande S."/>
            <person name="Cheng J.F."/>
            <person name="Tapia R."/>
            <person name="Han C."/>
            <person name="Goodwin L."/>
            <person name="Pitluck S."/>
            <person name="Liolios K."/>
            <person name="Pagani I."/>
            <person name="Ivanova N."/>
            <person name="Ovchinikova G."/>
            <person name="Pati A."/>
            <person name="Chen A."/>
            <person name="Palaniappan K."/>
            <person name="Land M."/>
            <person name="Hauser L."/>
            <person name="Jeffries C.D."/>
            <person name="Detter J.C."/>
            <person name="Brambilla E.M."/>
            <person name="Rohde M."/>
            <person name="Spring S."/>
            <person name="Goker M."/>
            <person name="Woyke T."/>
            <person name="Bristow J."/>
            <person name="Eisen J.A."/>
            <person name="Markowitz V."/>
            <person name="Hugenholtz P."/>
            <person name="Kyrpides N.C."/>
            <person name="Klenk H.P."/>
            <person name="Mavromatis K."/>
        </authorList>
    </citation>
    <scope>NUCLEOTIDE SEQUENCE [LARGE SCALE GENOMIC DNA]</scope>
    <source>
        <strain evidence="4">ATCC 700847 / DSM 10411 / MH2</strain>
    </source>
</reference>
<organism evidence="3 4">
    <name type="scientific">Hippea maritima (strain ATCC 700847 / DSM 10411 / MH2)</name>
    <dbReference type="NCBI Taxonomy" id="760142"/>
    <lineage>
        <taxon>Bacteria</taxon>
        <taxon>Pseudomonadati</taxon>
        <taxon>Campylobacterota</taxon>
        <taxon>Desulfurellia</taxon>
        <taxon>Desulfurellales</taxon>
        <taxon>Hippeaceae</taxon>
        <taxon>Hippea</taxon>
    </lineage>
</organism>
<dbReference type="OrthoDB" id="9759894at2"/>
<feature type="transmembrane region" description="Helical" evidence="1">
    <location>
        <begin position="543"/>
        <end position="561"/>
    </location>
</feature>
<feature type="transmembrane region" description="Helical" evidence="1">
    <location>
        <begin position="617"/>
        <end position="632"/>
    </location>
</feature>
<feature type="domain" description="TRAP C4-dicarboxylate transport system permease DctM subunit" evidence="2">
    <location>
        <begin position="129"/>
        <end position="543"/>
    </location>
</feature>
<feature type="transmembrane region" description="Helical" evidence="1">
    <location>
        <begin position="595"/>
        <end position="611"/>
    </location>
</feature>
<dbReference type="InParanoid" id="F2LX19"/>
<feature type="transmembrane region" description="Helical" evidence="1">
    <location>
        <begin position="313"/>
        <end position="334"/>
    </location>
</feature>
<feature type="transmembrane region" description="Helical" evidence="1">
    <location>
        <begin position="188"/>
        <end position="211"/>
    </location>
</feature>
<keyword evidence="4" id="KW-1185">Reference proteome</keyword>
<evidence type="ECO:0000313" key="4">
    <source>
        <dbReference type="Proteomes" id="UP000008139"/>
    </source>
</evidence>
<feature type="transmembrane region" description="Helical" evidence="1">
    <location>
        <begin position="140"/>
        <end position="159"/>
    </location>
</feature>
<protein>
    <submittedName>
        <fullName evidence="3">TRAP transporter, 4TM/12TM fusion protein</fullName>
    </submittedName>
</protein>